<dbReference type="EMBL" id="CM056820">
    <property type="protein sequence ID" value="KAJ8615933.1"/>
    <property type="molecule type" value="Genomic_DNA"/>
</dbReference>
<evidence type="ECO:0000313" key="1">
    <source>
        <dbReference type="EMBL" id="KAJ8615933.1"/>
    </source>
</evidence>
<sequence>MSRHVVLDEMVYPCITNKAQDFTSPSVSSEHDLLGHRNVWNGPTAAGQPYINSTAARATGPTSQTMSEHGQHHRAQSRSLPNPTTVSLGFGSSQDHVNSSQMMPALRPTIISSTQPDPHQLVPLHSIAWTPLDQIPSSYVASDLVNLNHTTSTQVAGVFSDVGVNPSWAFLPSSSYYCRW</sequence>
<dbReference type="Proteomes" id="UP001234297">
    <property type="component" value="Chromosome 12"/>
</dbReference>
<keyword evidence="2" id="KW-1185">Reference proteome</keyword>
<reference evidence="1 2" key="1">
    <citation type="journal article" date="2022" name="Hortic Res">
        <title>A haplotype resolved chromosomal level avocado genome allows analysis of novel avocado genes.</title>
        <authorList>
            <person name="Nath O."/>
            <person name="Fletcher S.J."/>
            <person name="Hayward A."/>
            <person name="Shaw L.M."/>
            <person name="Masouleh A.K."/>
            <person name="Furtado A."/>
            <person name="Henry R.J."/>
            <person name="Mitter N."/>
        </authorList>
    </citation>
    <scope>NUCLEOTIDE SEQUENCE [LARGE SCALE GENOMIC DNA]</scope>
    <source>
        <strain evidence="2">cv. Hass</strain>
    </source>
</reference>
<comment type="caution">
    <text evidence="1">The sequence shown here is derived from an EMBL/GenBank/DDBJ whole genome shotgun (WGS) entry which is preliminary data.</text>
</comment>
<gene>
    <name evidence="1" type="ORF">MRB53_035305</name>
</gene>
<proteinExistence type="predicted"/>
<accession>A0ACC2K4K8</accession>
<name>A0ACC2K4K8_PERAE</name>
<protein>
    <submittedName>
        <fullName evidence="1">Uncharacterized protein</fullName>
    </submittedName>
</protein>
<evidence type="ECO:0000313" key="2">
    <source>
        <dbReference type="Proteomes" id="UP001234297"/>
    </source>
</evidence>
<organism evidence="1 2">
    <name type="scientific">Persea americana</name>
    <name type="common">Avocado</name>
    <dbReference type="NCBI Taxonomy" id="3435"/>
    <lineage>
        <taxon>Eukaryota</taxon>
        <taxon>Viridiplantae</taxon>
        <taxon>Streptophyta</taxon>
        <taxon>Embryophyta</taxon>
        <taxon>Tracheophyta</taxon>
        <taxon>Spermatophyta</taxon>
        <taxon>Magnoliopsida</taxon>
        <taxon>Magnoliidae</taxon>
        <taxon>Laurales</taxon>
        <taxon>Lauraceae</taxon>
        <taxon>Persea</taxon>
    </lineage>
</organism>